<evidence type="ECO:0000256" key="2">
    <source>
        <dbReference type="ARBA" id="ARBA00022553"/>
    </source>
</evidence>
<evidence type="ECO:0000256" key="5">
    <source>
        <dbReference type="ARBA" id="ARBA00023242"/>
    </source>
</evidence>
<evidence type="ECO:0000256" key="3">
    <source>
        <dbReference type="ARBA" id="ARBA00022737"/>
    </source>
</evidence>
<dbReference type="SMART" id="SM01156">
    <property type="entry name" value="DUF1716"/>
    <property type="match status" value="1"/>
</dbReference>
<dbReference type="Pfam" id="PF08216">
    <property type="entry name" value="CTNNBL"/>
    <property type="match status" value="1"/>
</dbReference>
<keyword evidence="3" id="KW-0677">Repeat</keyword>
<dbReference type="PANTHER" id="PTHR14978:SF0">
    <property type="entry name" value="BETA-CATENIN-LIKE PROTEIN 1"/>
    <property type="match status" value="1"/>
</dbReference>
<accession>A0ABR2W2U1</accession>
<name>A0ABR2W2U1_9FUNG</name>
<feature type="region of interest" description="Disordered" evidence="6">
    <location>
        <begin position="1"/>
        <end position="65"/>
    </location>
</feature>
<reference evidence="8 9" key="1">
    <citation type="submission" date="2023-04" db="EMBL/GenBank/DDBJ databases">
        <title>Genome of Basidiobolus ranarum AG-B5.</title>
        <authorList>
            <person name="Stajich J.E."/>
            <person name="Carter-House D."/>
            <person name="Gryganskyi A."/>
        </authorList>
    </citation>
    <scope>NUCLEOTIDE SEQUENCE [LARGE SCALE GENOMIC DNA]</scope>
    <source>
        <strain evidence="8 9">AG-B5</strain>
    </source>
</reference>
<protein>
    <recommendedName>
        <fullName evidence="7">Beta-catenin-like protein 1 N-terminal domain-containing protein</fullName>
    </recommendedName>
</protein>
<comment type="subcellular location">
    <subcellularLocation>
        <location evidence="1">Nucleus</location>
    </subcellularLocation>
</comment>
<sequence>MDINSLFKAPAIPSGKNKRKLPAAPSLEMLKKFREEEQGESSSVAQEPQEEEELDGDAEGRFFGDGLTDEQRNIFEFVDAGDELETETFDVNGVKKMVLKLEKAINKNQEMRMKFPDDPQKFLESEAELDEEIKHFAVISEAPEMYSNLVELNAIASILSLLSHENTDIAISAIELLNALTEDDDDGTSEEAEESMKVLIASLLDNQGLEVLVQNLNRLDETLNEDRNGVFQTLAVVENLVSIEPEISEIIVATTPILTWLLQRINVKPMDSNRQYSSEILAILLQDSRANRLKANELDAIDNMLRVLNAYKRKDPKDADEVEFMENVFDALSSCLQEPESKAIFLECEGNELMLIMLKEKVMSRMRALKVLNYATTTVAGADNCKRFVEILGLKTLFSVFMKKGVKKLKKAYKNFSDKEEEEHVMCIMVSLFKYLPDGVDRLRLFNKFNENDFEKVDRLVELFEAYTAKVEIANTSIEHSKQELLAEEGEVTEDDETQFYLRRLDAGLFTLQMAAICIGYLCKHDETLKKRIAMLLGRKSHSLQFIKDTLQNYLNNLGDSSSENAEDPVHFEKKRVEELMKYIE</sequence>
<comment type="caution">
    <text evidence="8">The sequence shown here is derived from an EMBL/GenBank/DDBJ whole genome shotgun (WGS) entry which is preliminary data.</text>
</comment>
<keyword evidence="4" id="KW-0175">Coiled coil</keyword>
<dbReference type="InterPro" id="IPR011989">
    <property type="entry name" value="ARM-like"/>
</dbReference>
<evidence type="ECO:0000256" key="6">
    <source>
        <dbReference type="SAM" id="MobiDB-lite"/>
    </source>
</evidence>
<dbReference type="PANTHER" id="PTHR14978">
    <property type="entry name" value="BETA-CATENIN-LIKE PROTEIN 1 NUCLEAR ASSOCIATED PROTEIN"/>
    <property type="match status" value="1"/>
</dbReference>
<evidence type="ECO:0000256" key="1">
    <source>
        <dbReference type="ARBA" id="ARBA00004123"/>
    </source>
</evidence>
<evidence type="ECO:0000256" key="4">
    <source>
        <dbReference type="ARBA" id="ARBA00023054"/>
    </source>
</evidence>
<gene>
    <name evidence="8" type="ORF">K7432_005655</name>
</gene>
<organism evidence="8 9">
    <name type="scientific">Basidiobolus ranarum</name>
    <dbReference type="NCBI Taxonomy" id="34480"/>
    <lineage>
        <taxon>Eukaryota</taxon>
        <taxon>Fungi</taxon>
        <taxon>Fungi incertae sedis</taxon>
        <taxon>Zoopagomycota</taxon>
        <taxon>Entomophthoromycotina</taxon>
        <taxon>Basidiobolomycetes</taxon>
        <taxon>Basidiobolales</taxon>
        <taxon>Basidiobolaceae</taxon>
        <taxon>Basidiobolus</taxon>
    </lineage>
</organism>
<keyword evidence="5" id="KW-0539">Nucleus</keyword>
<dbReference type="SUPFAM" id="SSF48371">
    <property type="entry name" value="ARM repeat"/>
    <property type="match status" value="1"/>
</dbReference>
<dbReference type="InterPro" id="IPR039678">
    <property type="entry name" value="CTNNBL1"/>
</dbReference>
<dbReference type="InterPro" id="IPR013180">
    <property type="entry name" value="CTNNBL1_N"/>
</dbReference>
<proteinExistence type="predicted"/>
<feature type="domain" description="Beta-catenin-like protein 1 N-terminal" evidence="7">
    <location>
        <begin position="67"/>
        <end position="174"/>
    </location>
</feature>
<dbReference type="EMBL" id="JASJQH010007104">
    <property type="protein sequence ID" value="KAK9718191.1"/>
    <property type="molecule type" value="Genomic_DNA"/>
</dbReference>
<evidence type="ECO:0000313" key="9">
    <source>
        <dbReference type="Proteomes" id="UP001479436"/>
    </source>
</evidence>
<evidence type="ECO:0000259" key="7">
    <source>
        <dbReference type="SMART" id="SM01156"/>
    </source>
</evidence>
<feature type="compositionally biased region" description="Acidic residues" evidence="6">
    <location>
        <begin position="48"/>
        <end position="57"/>
    </location>
</feature>
<dbReference type="InterPro" id="IPR016024">
    <property type="entry name" value="ARM-type_fold"/>
</dbReference>
<dbReference type="Gene3D" id="1.25.10.10">
    <property type="entry name" value="Leucine-rich Repeat Variant"/>
    <property type="match status" value="1"/>
</dbReference>
<dbReference type="Proteomes" id="UP001479436">
    <property type="component" value="Unassembled WGS sequence"/>
</dbReference>
<keyword evidence="9" id="KW-1185">Reference proteome</keyword>
<evidence type="ECO:0000313" key="8">
    <source>
        <dbReference type="EMBL" id="KAK9718191.1"/>
    </source>
</evidence>
<keyword evidence="2" id="KW-0597">Phosphoprotein</keyword>